<dbReference type="GO" id="GO:0016757">
    <property type="term" value="F:glycosyltransferase activity"/>
    <property type="evidence" value="ECO:0007669"/>
    <property type="project" value="UniProtKB-KW"/>
</dbReference>
<sequence length="117" mass="13000">MNQERPGKQERMWAVAAHLSAFAGFVIPLGNVLGPLIVWLLKREEGAFVDSQGKEALNFGISVTIYGAISTLLIFLFVGVLLLFALFVFWVVVVIMAAIRANDGIPYRYPLTLRFIT</sequence>
<reference evidence="6" key="1">
    <citation type="submission" date="2023-07" db="EMBL/GenBank/DDBJ databases">
        <authorList>
            <person name="Ivanov I."/>
            <person name="Teneva D."/>
            <person name="Stoikov I."/>
        </authorList>
    </citation>
    <scope>NUCLEOTIDE SEQUENCE</scope>
    <source>
        <strain evidence="6">4475</strain>
    </source>
</reference>
<dbReference type="KEGG" id="bayd:BSPP4475_07010"/>
<keyword evidence="6" id="KW-0808">Transferase</keyword>
<keyword evidence="6" id="KW-0328">Glycosyltransferase</keyword>
<feature type="transmembrane region" description="Helical" evidence="5">
    <location>
        <begin position="72"/>
        <end position="99"/>
    </location>
</feature>
<evidence type="ECO:0000256" key="1">
    <source>
        <dbReference type="ARBA" id="ARBA00004141"/>
    </source>
</evidence>
<dbReference type="RefSeq" id="WP_171564302.1">
    <property type="nucleotide sequence ID" value="NZ_JAUSVZ010000002.1"/>
</dbReference>
<protein>
    <submittedName>
        <fullName evidence="6">Orotate phosphoribosyltransferase</fullName>
    </submittedName>
</protein>
<evidence type="ECO:0000256" key="3">
    <source>
        <dbReference type="ARBA" id="ARBA00022989"/>
    </source>
</evidence>
<dbReference type="Proteomes" id="UP001189619">
    <property type="component" value="Chromosome"/>
</dbReference>
<dbReference type="AlphaFoldDB" id="A0AA48RGY1"/>
<dbReference type="Pfam" id="PF09685">
    <property type="entry name" value="MamF_MmsF"/>
    <property type="match status" value="1"/>
</dbReference>
<evidence type="ECO:0000256" key="5">
    <source>
        <dbReference type="SAM" id="Phobius"/>
    </source>
</evidence>
<keyword evidence="7" id="KW-1185">Reference proteome</keyword>
<comment type="subcellular location">
    <subcellularLocation>
        <location evidence="1">Membrane</location>
        <topology evidence="1">Multi-pass membrane protein</topology>
    </subcellularLocation>
</comment>
<keyword evidence="4 5" id="KW-0472">Membrane</keyword>
<keyword evidence="3 5" id="KW-1133">Transmembrane helix</keyword>
<proteinExistence type="predicted"/>
<organism evidence="6 7">
    <name type="scientific">Brevibacillus aydinogluensis</name>
    <dbReference type="NCBI Taxonomy" id="927786"/>
    <lineage>
        <taxon>Bacteria</taxon>
        <taxon>Bacillati</taxon>
        <taxon>Bacillota</taxon>
        <taxon>Bacilli</taxon>
        <taxon>Bacillales</taxon>
        <taxon>Paenibacillaceae</taxon>
        <taxon>Brevibacillus</taxon>
    </lineage>
</organism>
<dbReference type="InterPro" id="IPR019109">
    <property type="entry name" value="MamF_MmsF"/>
</dbReference>
<dbReference type="EMBL" id="OY569118">
    <property type="protein sequence ID" value="CAJ1002056.1"/>
    <property type="molecule type" value="Genomic_DNA"/>
</dbReference>
<feature type="transmembrane region" description="Helical" evidence="5">
    <location>
        <begin position="12"/>
        <end position="41"/>
    </location>
</feature>
<evidence type="ECO:0000256" key="2">
    <source>
        <dbReference type="ARBA" id="ARBA00022692"/>
    </source>
</evidence>
<evidence type="ECO:0000313" key="7">
    <source>
        <dbReference type="Proteomes" id="UP001189619"/>
    </source>
</evidence>
<evidence type="ECO:0000313" key="6">
    <source>
        <dbReference type="EMBL" id="CAJ1002056.1"/>
    </source>
</evidence>
<keyword evidence="2 5" id="KW-0812">Transmembrane</keyword>
<accession>A0AA48RGY1</accession>
<gene>
    <name evidence="6" type="ORF">BSPP4475_07010</name>
</gene>
<evidence type="ECO:0000256" key="4">
    <source>
        <dbReference type="ARBA" id="ARBA00023136"/>
    </source>
</evidence>
<name>A0AA48RGY1_9BACL</name>